<protein>
    <submittedName>
        <fullName evidence="2">Uncharacterized protein</fullName>
    </submittedName>
</protein>
<dbReference type="Proteomes" id="UP000286134">
    <property type="component" value="Unassembled WGS sequence"/>
</dbReference>
<evidence type="ECO:0000313" key="2">
    <source>
        <dbReference type="EMBL" id="RKF54997.1"/>
    </source>
</evidence>
<dbReference type="EMBL" id="MCFK01009315">
    <property type="protein sequence ID" value="RKF54997.1"/>
    <property type="molecule type" value="Genomic_DNA"/>
</dbReference>
<accession>A0A420HC42</accession>
<reference evidence="2 3" key="1">
    <citation type="journal article" date="2018" name="BMC Genomics">
        <title>Comparative genome analyses reveal sequence features reflecting distinct modes of host-adaptation between dicot and monocot powdery mildew.</title>
        <authorList>
            <person name="Wu Y."/>
            <person name="Ma X."/>
            <person name="Pan Z."/>
            <person name="Kale S.D."/>
            <person name="Song Y."/>
            <person name="King H."/>
            <person name="Zhang Q."/>
            <person name="Presley C."/>
            <person name="Deng X."/>
            <person name="Wei C.I."/>
            <person name="Xiao S."/>
        </authorList>
    </citation>
    <scope>NUCLEOTIDE SEQUENCE [LARGE SCALE GENOMIC DNA]</scope>
    <source>
        <strain evidence="2">UMSG2</strain>
    </source>
</reference>
<feature type="region of interest" description="Disordered" evidence="1">
    <location>
        <begin position="1"/>
        <end position="41"/>
    </location>
</feature>
<keyword evidence="3" id="KW-1185">Reference proteome</keyword>
<proteinExistence type="predicted"/>
<organism evidence="2 3">
    <name type="scientific">Erysiphe neolycopersici</name>
    <dbReference type="NCBI Taxonomy" id="212602"/>
    <lineage>
        <taxon>Eukaryota</taxon>
        <taxon>Fungi</taxon>
        <taxon>Dikarya</taxon>
        <taxon>Ascomycota</taxon>
        <taxon>Pezizomycotina</taxon>
        <taxon>Leotiomycetes</taxon>
        <taxon>Erysiphales</taxon>
        <taxon>Erysiphaceae</taxon>
        <taxon>Erysiphe</taxon>
    </lineage>
</organism>
<evidence type="ECO:0000256" key="1">
    <source>
        <dbReference type="SAM" id="MobiDB-lite"/>
    </source>
</evidence>
<comment type="caution">
    <text evidence="2">The sequence shown here is derived from an EMBL/GenBank/DDBJ whole genome shotgun (WGS) entry which is preliminary data.</text>
</comment>
<evidence type="ECO:0000313" key="3">
    <source>
        <dbReference type="Proteomes" id="UP000286134"/>
    </source>
</evidence>
<dbReference type="AlphaFoldDB" id="A0A420HC42"/>
<feature type="compositionally biased region" description="Polar residues" evidence="1">
    <location>
        <begin position="7"/>
        <end position="33"/>
    </location>
</feature>
<name>A0A420HC42_9PEZI</name>
<sequence>MDDYLGDNNNDWSEQSARFPDNRSQQLQSQEITQPIDIRLPSTTGTQVGYFSSSQGQGSDNSSDLFNLFSQTQLQHQQGTSSIVAHDKTIARGYKTSRAIIMPKFPIVDIDRKFAADILSGYIARGSMITGVDITLIDTSVTQLPGQETETSAWWLCAHGMPIFDAILWLCADIQIRLFKLGVGK</sequence>
<gene>
    <name evidence="2" type="ORF">OnM2_093037</name>
</gene>
<dbReference type="OrthoDB" id="10527928at2759"/>